<dbReference type="GO" id="GO:0005576">
    <property type="term" value="C:extracellular region"/>
    <property type="evidence" value="ECO:0007669"/>
    <property type="project" value="TreeGrafter"/>
</dbReference>
<dbReference type="GO" id="GO:0031505">
    <property type="term" value="P:fungal-type cell wall organization"/>
    <property type="evidence" value="ECO:0007669"/>
    <property type="project" value="TreeGrafter"/>
</dbReference>
<feature type="compositionally biased region" description="Low complexity" evidence="1">
    <location>
        <begin position="617"/>
        <end position="627"/>
    </location>
</feature>
<feature type="region of interest" description="Disordered" evidence="1">
    <location>
        <begin position="549"/>
        <end position="573"/>
    </location>
</feature>
<keyword evidence="2" id="KW-1133">Transmembrane helix</keyword>
<dbReference type="AlphaFoldDB" id="A0A5N6JXS4"/>
<dbReference type="GO" id="GO:0006078">
    <property type="term" value="P:(1-&gt;6)-beta-D-glucan biosynthetic process"/>
    <property type="evidence" value="ECO:0007669"/>
    <property type="project" value="InterPro"/>
</dbReference>
<feature type="region of interest" description="Disordered" evidence="1">
    <location>
        <begin position="207"/>
        <end position="243"/>
    </location>
</feature>
<protein>
    <recommendedName>
        <fullName evidence="6">Mid2 domain-containing protein</fullName>
    </recommendedName>
</protein>
<organism evidence="4 5">
    <name type="scientific">Monilinia laxa</name>
    <name type="common">Brown rot fungus</name>
    <name type="synonym">Sclerotinia laxa</name>
    <dbReference type="NCBI Taxonomy" id="61186"/>
    <lineage>
        <taxon>Eukaryota</taxon>
        <taxon>Fungi</taxon>
        <taxon>Dikarya</taxon>
        <taxon>Ascomycota</taxon>
        <taxon>Pezizomycotina</taxon>
        <taxon>Leotiomycetes</taxon>
        <taxon>Helotiales</taxon>
        <taxon>Sclerotiniaceae</taxon>
        <taxon>Monilinia</taxon>
    </lineage>
</organism>
<evidence type="ECO:0000313" key="4">
    <source>
        <dbReference type="EMBL" id="KAB8293953.1"/>
    </source>
</evidence>
<dbReference type="PANTHER" id="PTHR28154:SF1">
    <property type="entry name" value="CELL WALL SYNTHESIS PROTEIN KNH1-RELATED"/>
    <property type="match status" value="1"/>
</dbReference>
<dbReference type="InterPro" id="IPR045328">
    <property type="entry name" value="Kre9/Knh1"/>
</dbReference>
<name>A0A5N6JXS4_MONLA</name>
<proteinExistence type="predicted"/>
<sequence length="627" mass="67090">MRGLFSPLLFWGFLRYTSADIDFTWPSSGATLGSGDVTLWWKEDGGSFLIREMGSHLLVLLAGSNNVMTMLDAWVVPIGKNNTTIHPSPNLGPDASNSCFFGLQSTPVNTSAYPSTSTPVLINFSPRFSLTNMTGEDFSPSVNAANSICNTTEGPDSIIRDKTLHEVSLAVDQVASLSSAQMTTSRAIHNPTDNVLVTTIHLTPMISPTTSSPPLATTIISSSTPTTSAQFPTETTQTPTSTTAAGKKVVIAVPVAIALAAILSIAIFFIVRYRCRNPPSEKSDTEGSILPFFPPPPSHPNTWMDTTTSTLKTRPSRFCYRSRAKRPRSSVVELPGYDNPDTINLTSQRNISPTGATSTNASEIAHTPIKISPDIATGIPPTNSQNLPQNFPGREVDFLAVGPNSTTNNHKANIKVHFSAMYTNHLYPRTSTIKTITTESSGIPSSSALSSSFDRERGPPSSDFGPLVHKEREAQIPPLPPSPTALRATAKVGTISRTDSLLRSGLGSGGMPQPSYHYPVRKSSLKRAGLDGFNLSNSAPVYPRPSYQAPSSLYPSPQASFPSPLTPADTGVSQPKRFRSAMARADENAAVREAERRIRGLLGHGGNAYSDREGFASPVSSVSSVSR</sequence>
<feature type="region of interest" description="Disordered" evidence="1">
    <location>
        <begin position="330"/>
        <end position="360"/>
    </location>
</feature>
<evidence type="ECO:0000256" key="3">
    <source>
        <dbReference type="SAM" id="SignalP"/>
    </source>
</evidence>
<dbReference type="OrthoDB" id="2432613at2759"/>
<dbReference type="EMBL" id="VIGI01000011">
    <property type="protein sequence ID" value="KAB8293953.1"/>
    <property type="molecule type" value="Genomic_DNA"/>
</dbReference>
<evidence type="ECO:0000256" key="2">
    <source>
        <dbReference type="SAM" id="Phobius"/>
    </source>
</evidence>
<feature type="compositionally biased region" description="Low complexity" evidence="1">
    <location>
        <begin position="437"/>
        <end position="452"/>
    </location>
</feature>
<accession>A0A5N6JXS4</accession>
<reference evidence="4 5" key="1">
    <citation type="submission" date="2019-06" db="EMBL/GenBank/DDBJ databases">
        <title>Genome Sequence of the Brown Rot Fungal Pathogen Monilinia laxa.</title>
        <authorList>
            <person name="De Miccolis Angelini R.M."/>
            <person name="Landi L."/>
            <person name="Abate D."/>
            <person name="Pollastro S."/>
            <person name="Romanazzi G."/>
            <person name="Faretra F."/>
        </authorList>
    </citation>
    <scope>NUCLEOTIDE SEQUENCE [LARGE SCALE GENOMIC DNA]</scope>
    <source>
        <strain evidence="4 5">Mlax316</strain>
    </source>
</reference>
<dbReference type="GO" id="GO:0042546">
    <property type="term" value="P:cell wall biogenesis"/>
    <property type="evidence" value="ECO:0007669"/>
    <property type="project" value="InterPro"/>
</dbReference>
<gene>
    <name evidence="4" type="ORF">EYC80_009425</name>
</gene>
<feature type="region of interest" description="Disordered" evidence="1">
    <location>
        <begin position="437"/>
        <end position="467"/>
    </location>
</feature>
<feature type="compositionally biased region" description="Polar residues" evidence="1">
    <location>
        <begin position="549"/>
        <end position="563"/>
    </location>
</feature>
<evidence type="ECO:0008006" key="6">
    <source>
        <dbReference type="Google" id="ProtNLM"/>
    </source>
</evidence>
<comment type="caution">
    <text evidence="4">The sequence shown here is derived from an EMBL/GenBank/DDBJ whole genome shotgun (WGS) entry which is preliminary data.</text>
</comment>
<feature type="region of interest" description="Disordered" evidence="1">
    <location>
        <begin position="603"/>
        <end position="627"/>
    </location>
</feature>
<keyword evidence="2" id="KW-0472">Membrane</keyword>
<feature type="chain" id="PRO_5025016330" description="Mid2 domain-containing protein" evidence="3">
    <location>
        <begin position="20"/>
        <end position="627"/>
    </location>
</feature>
<feature type="compositionally biased region" description="Polar residues" evidence="1">
    <location>
        <begin position="341"/>
        <end position="360"/>
    </location>
</feature>
<evidence type="ECO:0000313" key="5">
    <source>
        <dbReference type="Proteomes" id="UP000326757"/>
    </source>
</evidence>
<keyword evidence="5" id="KW-1185">Reference proteome</keyword>
<feature type="signal peptide" evidence="3">
    <location>
        <begin position="1"/>
        <end position="19"/>
    </location>
</feature>
<keyword evidence="2" id="KW-0812">Transmembrane</keyword>
<keyword evidence="3" id="KW-0732">Signal</keyword>
<feature type="region of interest" description="Disordered" evidence="1">
    <location>
        <begin position="280"/>
        <end position="303"/>
    </location>
</feature>
<dbReference type="Proteomes" id="UP000326757">
    <property type="component" value="Unassembled WGS sequence"/>
</dbReference>
<evidence type="ECO:0000256" key="1">
    <source>
        <dbReference type="SAM" id="MobiDB-lite"/>
    </source>
</evidence>
<feature type="transmembrane region" description="Helical" evidence="2">
    <location>
        <begin position="249"/>
        <end position="271"/>
    </location>
</feature>
<dbReference type="PANTHER" id="PTHR28154">
    <property type="entry name" value="CELL WALL SYNTHESIS PROTEIN KNH1-RELATED"/>
    <property type="match status" value="1"/>
</dbReference>